<reference evidence="2" key="1">
    <citation type="journal article" date="2014" name="Int. J. Syst. Evol. Microbiol.">
        <title>Complete genome sequence of Corynebacterium casei LMG S-19264T (=DSM 44701T), isolated from a smear-ripened cheese.</title>
        <authorList>
            <consortium name="US DOE Joint Genome Institute (JGI-PGF)"/>
            <person name="Walter F."/>
            <person name="Albersmeier A."/>
            <person name="Kalinowski J."/>
            <person name="Ruckert C."/>
        </authorList>
    </citation>
    <scope>NUCLEOTIDE SEQUENCE</scope>
    <source>
        <strain evidence="2">CGMCC 1.12698</strain>
    </source>
</reference>
<dbReference type="Gene3D" id="3.40.630.30">
    <property type="match status" value="1"/>
</dbReference>
<accession>A0A917ARQ4</accession>
<feature type="domain" description="N-acetyltransferase" evidence="1">
    <location>
        <begin position="1"/>
        <end position="148"/>
    </location>
</feature>
<dbReference type="GO" id="GO:0016747">
    <property type="term" value="F:acyltransferase activity, transferring groups other than amino-acyl groups"/>
    <property type="evidence" value="ECO:0007669"/>
    <property type="project" value="InterPro"/>
</dbReference>
<dbReference type="EMBL" id="BMFK01000001">
    <property type="protein sequence ID" value="GGE69441.1"/>
    <property type="molecule type" value="Genomic_DNA"/>
</dbReference>
<dbReference type="InterPro" id="IPR000182">
    <property type="entry name" value="GNAT_dom"/>
</dbReference>
<dbReference type="Proteomes" id="UP000605259">
    <property type="component" value="Unassembled WGS sequence"/>
</dbReference>
<evidence type="ECO:0000259" key="1">
    <source>
        <dbReference type="PROSITE" id="PS51186"/>
    </source>
</evidence>
<dbReference type="Pfam" id="PF00583">
    <property type="entry name" value="Acetyltransf_1"/>
    <property type="match status" value="1"/>
</dbReference>
<dbReference type="RefSeq" id="WP_229722183.1">
    <property type="nucleotide sequence ID" value="NZ_BMFK01000001.1"/>
</dbReference>
<dbReference type="PROSITE" id="PS51186">
    <property type="entry name" value="GNAT"/>
    <property type="match status" value="1"/>
</dbReference>
<keyword evidence="3" id="KW-1185">Reference proteome</keyword>
<gene>
    <name evidence="2" type="ORF">GCM10007140_19370</name>
</gene>
<organism evidence="2 3">
    <name type="scientific">Priestia taiwanensis</name>
    <dbReference type="NCBI Taxonomy" id="1347902"/>
    <lineage>
        <taxon>Bacteria</taxon>
        <taxon>Bacillati</taxon>
        <taxon>Bacillota</taxon>
        <taxon>Bacilli</taxon>
        <taxon>Bacillales</taxon>
        <taxon>Bacillaceae</taxon>
        <taxon>Priestia</taxon>
    </lineage>
</organism>
<reference evidence="2" key="2">
    <citation type="submission" date="2020-09" db="EMBL/GenBank/DDBJ databases">
        <authorList>
            <person name="Sun Q."/>
            <person name="Zhou Y."/>
        </authorList>
    </citation>
    <scope>NUCLEOTIDE SEQUENCE</scope>
    <source>
        <strain evidence="2">CGMCC 1.12698</strain>
    </source>
</reference>
<sequence length="148" mass="17208">MNFCKMTQQEAEYIAAWEYEGMYSFYNMENDKDDLEEFMSEERRGDCYFSVYDGTELIGFFAYYPMETRMCIGLGMKPSRTGNGQGLVFVDAGLQFGYEQFGTTAYALAVATFNKRAIHLYEKVGFVPVRTYTQETNGGEYEFLYMIR</sequence>
<proteinExistence type="predicted"/>
<comment type="caution">
    <text evidence="2">The sequence shown here is derived from an EMBL/GenBank/DDBJ whole genome shotgun (WGS) entry which is preliminary data.</text>
</comment>
<dbReference type="SUPFAM" id="SSF55729">
    <property type="entry name" value="Acyl-CoA N-acyltransferases (Nat)"/>
    <property type="match status" value="1"/>
</dbReference>
<dbReference type="AlphaFoldDB" id="A0A917ARQ4"/>
<evidence type="ECO:0000313" key="2">
    <source>
        <dbReference type="EMBL" id="GGE69441.1"/>
    </source>
</evidence>
<name>A0A917ARQ4_9BACI</name>
<protein>
    <submittedName>
        <fullName evidence="2">N-acetyltransferase</fullName>
    </submittedName>
</protein>
<dbReference type="InterPro" id="IPR016181">
    <property type="entry name" value="Acyl_CoA_acyltransferase"/>
</dbReference>
<evidence type="ECO:0000313" key="3">
    <source>
        <dbReference type="Proteomes" id="UP000605259"/>
    </source>
</evidence>